<dbReference type="PANTHER" id="PTHR35526:SF3">
    <property type="entry name" value="ANTI-SIGMA-F FACTOR RSBW"/>
    <property type="match status" value="1"/>
</dbReference>
<proteinExistence type="predicted"/>
<evidence type="ECO:0000313" key="3">
    <source>
        <dbReference type="EMBL" id="MFC5219634.1"/>
    </source>
</evidence>
<sequence>MSRIRHTVCDFLARLHVPPSMREDALLVISELVTNAVTHALPPAALRIRCAPCAVLRIEVTDGGPRLHQPPRTDPMEEHGRGMHIVAALASRHGTVGHETGATRWAELMP</sequence>
<evidence type="ECO:0000256" key="1">
    <source>
        <dbReference type="ARBA" id="ARBA00022527"/>
    </source>
</evidence>
<evidence type="ECO:0000259" key="2">
    <source>
        <dbReference type="Pfam" id="PF13581"/>
    </source>
</evidence>
<comment type="caution">
    <text evidence="3">The sequence shown here is derived from an EMBL/GenBank/DDBJ whole genome shotgun (WGS) entry which is preliminary data.</text>
</comment>
<feature type="domain" description="Histidine kinase/HSP90-like ATPase" evidence="2">
    <location>
        <begin position="2"/>
        <end position="93"/>
    </location>
</feature>
<dbReference type="Gene3D" id="3.30.565.10">
    <property type="entry name" value="Histidine kinase-like ATPase, C-terminal domain"/>
    <property type="match status" value="1"/>
</dbReference>
<keyword evidence="1" id="KW-0723">Serine/threonine-protein kinase</keyword>
<dbReference type="InterPro" id="IPR036890">
    <property type="entry name" value="HATPase_C_sf"/>
</dbReference>
<keyword evidence="4" id="KW-1185">Reference proteome</keyword>
<dbReference type="Proteomes" id="UP001596263">
    <property type="component" value="Unassembled WGS sequence"/>
</dbReference>
<evidence type="ECO:0000313" key="4">
    <source>
        <dbReference type="Proteomes" id="UP001596263"/>
    </source>
</evidence>
<keyword evidence="1" id="KW-0808">Transferase</keyword>
<dbReference type="SUPFAM" id="SSF55874">
    <property type="entry name" value="ATPase domain of HSP90 chaperone/DNA topoisomerase II/histidine kinase"/>
    <property type="match status" value="1"/>
</dbReference>
<keyword evidence="1" id="KW-0418">Kinase</keyword>
<dbReference type="GO" id="GO:0005524">
    <property type="term" value="F:ATP binding"/>
    <property type="evidence" value="ECO:0007669"/>
    <property type="project" value="UniProtKB-KW"/>
</dbReference>
<keyword evidence="3" id="KW-0067">ATP-binding</keyword>
<name>A0ABW0CUK0_STRCD</name>
<dbReference type="CDD" id="cd16936">
    <property type="entry name" value="HATPase_RsbW-like"/>
    <property type="match status" value="1"/>
</dbReference>
<dbReference type="InterPro" id="IPR003594">
    <property type="entry name" value="HATPase_dom"/>
</dbReference>
<reference evidence="4" key="1">
    <citation type="journal article" date="2019" name="Int. J. Syst. Evol. Microbiol.">
        <title>The Global Catalogue of Microorganisms (GCM) 10K type strain sequencing project: providing services to taxonomists for standard genome sequencing and annotation.</title>
        <authorList>
            <consortium name="The Broad Institute Genomics Platform"/>
            <consortium name="The Broad Institute Genome Sequencing Center for Infectious Disease"/>
            <person name="Wu L."/>
            <person name="Ma J."/>
        </authorList>
    </citation>
    <scope>NUCLEOTIDE SEQUENCE [LARGE SCALE GENOMIC DNA]</scope>
    <source>
        <strain evidence="4">KCTC 42586</strain>
    </source>
</reference>
<protein>
    <submittedName>
        <fullName evidence="3">ATP-binding protein</fullName>
    </submittedName>
</protein>
<organism evidence="3 4">
    <name type="scientific">Streptomyces coerulescens</name>
    <dbReference type="NCBI Taxonomy" id="29304"/>
    <lineage>
        <taxon>Bacteria</taxon>
        <taxon>Bacillati</taxon>
        <taxon>Actinomycetota</taxon>
        <taxon>Actinomycetes</taxon>
        <taxon>Kitasatosporales</taxon>
        <taxon>Streptomycetaceae</taxon>
        <taxon>Streptomyces</taxon>
    </lineage>
</organism>
<keyword evidence="3" id="KW-0547">Nucleotide-binding</keyword>
<dbReference type="Pfam" id="PF13581">
    <property type="entry name" value="HATPase_c_2"/>
    <property type="match status" value="1"/>
</dbReference>
<dbReference type="RefSeq" id="WP_380863562.1">
    <property type="nucleotide sequence ID" value="NZ_JBHSKM010000044.1"/>
</dbReference>
<dbReference type="EMBL" id="JBHSKM010000044">
    <property type="protein sequence ID" value="MFC5219634.1"/>
    <property type="molecule type" value="Genomic_DNA"/>
</dbReference>
<gene>
    <name evidence="3" type="ORF">ACFPQ9_38000</name>
</gene>
<dbReference type="PANTHER" id="PTHR35526">
    <property type="entry name" value="ANTI-SIGMA-F FACTOR RSBW-RELATED"/>
    <property type="match status" value="1"/>
</dbReference>
<dbReference type="InterPro" id="IPR050267">
    <property type="entry name" value="Anti-sigma-factor_SerPK"/>
</dbReference>
<accession>A0ABW0CUK0</accession>